<reference evidence="1 2" key="1">
    <citation type="submission" date="2024-09" db="EMBL/GenBank/DDBJ databases">
        <title>Floridaenema gen nov. (Aerosakkonemataceae, Aerosakkonematales ord. nov., Cyanobacteria) from benthic tropical and subtropical fresh waters, with the description of four new species.</title>
        <authorList>
            <person name="Moretto J.A."/>
            <person name="Berthold D.E."/>
            <person name="Lefler F.W."/>
            <person name="Huang I.-S."/>
            <person name="Laughinghouse H. IV."/>
        </authorList>
    </citation>
    <scope>NUCLEOTIDE SEQUENCE [LARGE SCALE GENOMIC DNA]</scope>
    <source>
        <strain evidence="1 2">BLCC-F154</strain>
    </source>
</reference>
<evidence type="ECO:0000313" key="1">
    <source>
        <dbReference type="EMBL" id="MFB2936425.1"/>
    </source>
</evidence>
<proteinExistence type="predicted"/>
<dbReference type="Proteomes" id="UP001576776">
    <property type="component" value="Unassembled WGS sequence"/>
</dbReference>
<gene>
    <name evidence="1" type="ORF">ACE1B6_14335</name>
</gene>
<dbReference type="EMBL" id="JBHFNS010000057">
    <property type="protein sequence ID" value="MFB2936425.1"/>
    <property type="molecule type" value="Genomic_DNA"/>
</dbReference>
<organism evidence="1 2">
    <name type="scientific">Floridaenema fluviatile BLCC-F154</name>
    <dbReference type="NCBI Taxonomy" id="3153640"/>
    <lineage>
        <taxon>Bacteria</taxon>
        <taxon>Bacillati</taxon>
        <taxon>Cyanobacteriota</taxon>
        <taxon>Cyanophyceae</taxon>
        <taxon>Oscillatoriophycideae</taxon>
        <taxon>Aerosakkonematales</taxon>
        <taxon>Aerosakkonemataceae</taxon>
        <taxon>Floridanema</taxon>
        <taxon>Floridanema fluviatile</taxon>
    </lineage>
</organism>
<sequence>MHFLEKHPFLISRLLSIPDNIRNYISDFQLSLEVLADPEINDYLQLFISIYTQVDLKEAIDKLDQFEEEWWLQISYEVRKLIAKLLRI</sequence>
<name>A0ABV4YC70_9CYAN</name>
<keyword evidence="2" id="KW-1185">Reference proteome</keyword>
<evidence type="ECO:0000313" key="2">
    <source>
        <dbReference type="Proteomes" id="UP001576776"/>
    </source>
</evidence>
<accession>A0ABV4YC70</accession>
<comment type="caution">
    <text evidence="1">The sequence shown here is derived from an EMBL/GenBank/DDBJ whole genome shotgun (WGS) entry which is preliminary data.</text>
</comment>
<protein>
    <submittedName>
        <fullName evidence="1">Uncharacterized protein</fullName>
    </submittedName>
</protein>